<evidence type="ECO:0000256" key="4">
    <source>
        <dbReference type="ARBA" id="ARBA00023136"/>
    </source>
</evidence>
<keyword evidence="2" id="KW-0812">Transmembrane</keyword>
<protein>
    <submittedName>
        <fullName evidence="5">Uncharacterized protein</fullName>
    </submittedName>
</protein>
<dbReference type="InterPro" id="IPR050549">
    <property type="entry name" value="MFS_Trehalose_Transporter"/>
</dbReference>
<dbReference type="Gene3D" id="1.20.1250.20">
    <property type="entry name" value="MFS general substrate transporter like domains"/>
    <property type="match status" value="1"/>
</dbReference>
<dbReference type="InterPro" id="IPR036259">
    <property type="entry name" value="MFS_trans_sf"/>
</dbReference>
<keyword evidence="6" id="KW-1185">Reference proteome</keyword>
<reference evidence="5 6" key="1">
    <citation type="submission" date="2023-03" db="EMBL/GenBank/DDBJ databases">
        <title>Genome insight into feeding habits of ladybird beetles.</title>
        <authorList>
            <person name="Li H.-S."/>
            <person name="Huang Y.-H."/>
            <person name="Pang H."/>
        </authorList>
    </citation>
    <scope>NUCLEOTIDE SEQUENCE [LARGE SCALE GENOMIC DNA]</scope>
    <source>
        <strain evidence="5">SYSU_2023b</strain>
        <tissue evidence="5">Whole body</tissue>
    </source>
</reference>
<proteinExistence type="predicted"/>
<dbReference type="GO" id="GO:0016020">
    <property type="term" value="C:membrane"/>
    <property type="evidence" value="ECO:0007669"/>
    <property type="project" value="UniProtKB-SubCell"/>
</dbReference>
<dbReference type="PANTHER" id="PTHR48021">
    <property type="match status" value="1"/>
</dbReference>
<dbReference type="InterPro" id="IPR005828">
    <property type="entry name" value="MFS_sugar_transport-like"/>
</dbReference>
<sequence>MNLTLSLVPENPNCYVNKRNPEAPEMSLSKLRTTKDQNTLFKELSDIEEIFEKSRNMQSLKKLLRSKSFRRRITISMGLMFFQQFSAIHEFISYLQSIFALIDGDISSSTSSKVW</sequence>
<accession>A0AAW1UYK3</accession>
<dbReference type="Proteomes" id="UP001431783">
    <property type="component" value="Unassembled WGS sequence"/>
</dbReference>
<organism evidence="5 6">
    <name type="scientific">Henosepilachna vigintioctopunctata</name>
    <dbReference type="NCBI Taxonomy" id="420089"/>
    <lineage>
        <taxon>Eukaryota</taxon>
        <taxon>Metazoa</taxon>
        <taxon>Ecdysozoa</taxon>
        <taxon>Arthropoda</taxon>
        <taxon>Hexapoda</taxon>
        <taxon>Insecta</taxon>
        <taxon>Pterygota</taxon>
        <taxon>Neoptera</taxon>
        <taxon>Endopterygota</taxon>
        <taxon>Coleoptera</taxon>
        <taxon>Polyphaga</taxon>
        <taxon>Cucujiformia</taxon>
        <taxon>Coccinelloidea</taxon>
        <taxon>Coccinellidae</taxon>
        <taxon>Epilachninae</taxon>
        <taxon>Epilachnini</taxon>
        <taxon>Henosepilachna</taxon>
    </lineage>
</organism>
<evidence type="ECO:0000313" key="5">
    <source>
        <dbReference type="EMBL" id="KAK9888199.1"/>
    </source>
</evidence>
<comment type="caution">
    <text evidence="5">The sequence shown here is derived from an EMBL/GenBank/DDBJ whole genome shotgun (WGS) entry which is preliminary data.</text>
</comment>
<evidence type="ECO:0000313" key="6">
    <source>
        <dbReference type="Proteomes" id="UP001431783"/>
    </source>
</evidence>
<dbReference type="AlphaFoldDB" id="A0AAW1UYK3"/>
<gene>
    <name evidence="5" type="ORF">WA026_000468</name>
</gene>
<evidence type="ECO:0000256" key="1">
    <source>
        <dbReference type="ARBA" id="ARBA00004370"/>
    </source>
</evidence>
<evidence type="ECO:0000256" key="3">
    <source>
        <dbReference type="ARBA" id="ARBA00022989"/>
    </source>
</evidence>
<dbReference type="PANTHER" id="PTHR48021:SF1">
    <property type="entry name" value="GH07001P-RELATED"/>
    <property type="match status" value="1"/>
</dbReference>
<keyword evidence="4" id="KW-0472">Membrane</keyword>
<name>A0AAW1UYK3_9CUCU</name>
<dbReference type="GO" id="GO:0022857">
    <property type="term" value="F:transmembrane transporter activity"/>
    <property type="evidence" value="ECO:0007669"/>
    <property type="project" value="InterPro"/>
</dbReference>
<keyword evidence="3" id="KW-1133">Transmembrane helix</keyword>
<comment type="subcellular location">
    <subcellularLocation>
        <location evidence="1">Membrane</location>
    </subcellularLocation>
</comment>
<dbReference type="Pfam" id="PF00083">
    <property type="entry name" value="Sugar_tr"/>
    <property type="match status" value="1"/>
</dbReference>
<evidence type="ECO:0000256" key="2">
    <source>
        <dbReference type="ARBA" id="ARBA00022692"/>
    </source>
</evidence>
<dbReference type="EMBL" id="JARQZJ010000121">
    <property type="protein sequence ID" value="KAK9888199.1"/>
    <property type="molecule type" value="Genomic_DNA"/>
</dbReference>